<sequence>ANKNPGLKKAKGGGEADEMKDESDDGDEPEPLTEEQLQKAEKEMEEELAKLVGMESVKANMRKLCKQLSLDIKRRQEGRNVLDSIRHMMFTGNPGVGKTTVSRLVARLYKQLGVASKETVVEVQKGDLVAGYVNQTSIKTAKKIKEARGGILFVDEAYQLTQALQRGQSDFSGEAIDEMMKVMNDTGRKATTFVFAGYKKEMDEFVQYNAGLESRIKYRFHFDDYTSITSIIEKGTTQELRSKYNGRLTDNLLQWASDEMNTRLDLNASGDQLITLAKGDFENAIKRFNTTKPPTKADPALLGGEEVEMQLKMWNLQEYSPLFVRAGYRQLNDLTCLTAEKDIRALGVTKEADVRRAMALERRQMSMEMDALFIDPDTVDIKTWLESRGLAEFAKLFDKHRIDFEVLGDLSYDDIKEMGIVEVGPRRKVLRAITQWKDERDAKKADAIVARMQALNHSQVPAPAQNIGDVASRLNQLRKSLSHKSA</sequence>
<comment type="similarity">
    <text evidence="1">Belongs to the CbxX/CfxQ family.</text>
</comment>
<dbReference type="Pfam" id="PF00536">
    <property type="entry name" value="SAM_1"/>
    <property type="match status" value="1"/>
</dbReference>
<dbReference type="SUPFAM" id="SSF52540">
    <property type="entry name" value="P-loop containing nucleoside triphosphate hydrolases"/>
    <property type="match status" value="1"/>
</dbReference>
<dbReference type="InterPro" id="IPR027417">
    <property type="entry name" value="P-loop_NTPase"/>
</dbReference>
<dbReference type="AlphaFoldDB" id="A0AB34JM91"/>
<feature type="compositionally biased region" description="Basic residues" evidence="4">
    <location>
        <begin position="1"/>
        <end position="11"/>
    </location>
</feature>
<feature type="domain" description="SAM" evidence="5">
    <location>
        <begin position="380"/>
        <end position="439"/>
    </location>
</feature>
<gene>
    <name evidence="6" type="ORF">AB1Y20_021787</name>
</gene>
<dbReference type="PROSITE" id="PS50105">
    <property type="entry name" value="SAM_DOMAIN"/>
    <property type="match status" value="1"/>
</dbReference>
<dbReference type="InterPro" id="IPR001660">
    <property type="entry name" value="SAM"/>
</dbReference>
<name>A0AB34JM91_PRYPA</name>
<dbReference type="InterPro" id="IPR050773">
    <property type="entry name" value="CbxX/CfxQ_RuBisCO_ESX"/>
</dbReference>
<dbReference type="GO" id="GO:0016887">
    <property type="term" value="F:ATP hydrolysis activity"/>
    <property type="evidence" value="ECO:0007669"/>
    <property type="project" value="InterPro"/>
</dbReference>
<dbReference type="PANTHER" id="PTHR43392">
    <property type="entry name" value="AAA-TYPE ATPASE FAMILY PROTEIN / ANKYRIN REPEAT FAMILY PROTEIN"/>
    <property type="match status" value="1"/>
</dbReference>
<evidence type="ECO:0000313" key="6">
    <source>
        <dbReference type="EMBL" id="KAL1522148.1"/>
    </source>
</evidence>
<dbReference type="GO" id="GO:0005524">
    <property type="term" value="F:ATP binding"/>
    <property type="evidence" value="ECO:0007669"/>
    <property type="project" value="UniProtKB-KW"/>
</dbReference>
<keyword evidence="7" id="KW-1185">Reference proteome</keyword>
<evidence type="ECO:0000256" key="2">
    <source>
        <dbReference type="ARBA" id="ARBA00022741"/>
    </source>
</evidence>
<keyword evidence="3" id="KW-0067">ATP-binding</keyword>
<reference evidence="6 7" key="1">
    <citation type="journal article" date="2024" name="Science">
        <title>Giant polyketide synthase enzymes in the biosynthesis of giant marine polyether toxins.</title>
        <authorList>
            <person name="Fallon T.R."/>
            <person name="Shende V.V."/>
            <person name="Wierzbicki I.H."/>
            <person name="Pendleton A.L."/>
            <person name="Watervoot N.F."/>
            <person name="Auber R.P."/>
            <person name="Gonzalez D.J."/>
            <person name="Wisecaver J.H."/>
            <person name="Moore B.S."/>
        </authorList>
    </citation>
    <scope>NUCLEOTIDE SEQUENCE [LARGE SCALE GENOMIC DNA]</scope>
    <source>
        <strain evidence="6 7">12B1</strain>
    </source>
</reference>
<evidence type="ECO:0000259" key="5">
    <source>
        <dbReference type="PROSITE" id="PS50105"/>
    </source>
</evidence>
<comment type="caution">
    <text evidence="6">The sequence shown here is derived from an EMBL/GenBank/DDBJ whole genome shotgun (WGS) entry which is preliminary data.</text>
</comment>
<evidence type="ECO:0000256" key="4">
    <source>
        <dbReference type="SAM" id="MobiDB-lite"/>
    </source>
</evidence>
<dbReference type="EMBL" id="JBGBPQ010000007">
    <property type="protein sequence ID" value="KAL1522148.1"/>
    <property type="molecule type" value="Genomic_DNA"/>
</dbReference>
<dbReference type="InterPro" id="IPR003593">
    <property type="entry name" value="AAA+_ATPase"/>
</dbReference>
<feature type="region of interest" description="Disordered" evidence="4">
    <location>
        <begin position="1"/>
        <end position="42"/>
    </location>
</feature>
<feature type="non-terminal residue" evidence="6">
    <location>
        <position position="1"/>
    </location>
</feature>
<dbReference type="PANTHER" id="PTHR43392:SF2">
    <property type="entry name" value="AAA-TYPE ATPASE FAMILY PROTEIN _ ANKYRIN REPEAT FAMILY PROTEIN"/>
    <property type="match status" value="1"/>
</dbReference>
<dbReference type="FunFam" id="3.40.50.300:FF:000216">
    <property type="entry name" value="Type VII secretion ATPase EccA"/>
    <property type="match status" value="1"/>
</dbReference>
<organism evidence="6 7">
    <name type="scientific">Prymnesium parvum</name>
    <name type="common">Toxic golden alga</name>
    <dbReference type="NCBI Taxonomy" id="97485"/>
    <lineage>
        <taxon>Eukaryota</taxon>
        <taxon>Haptista</taxon>
        <taxon>Haptophyta</taxon>
        <taxon>Prymnesiophyceae</taxon>
        <taxon>Prymnesiales</taxon>
        <taxon>Prymnesiaceae</taxon>
        <taxon>Prymnesium</taxon>
    </lineage>
</organism>
<dbReference type="CDD" id="cd00009">
    <property type="entry name" value="AAA"/>
    <property type="match status" value="1"/>
</dbReference>
<dbReference type="SMART" id="SM00382">
    <property type="entry name" value="AAA"/>
    <property type="match status" value="1"/>
</dbReference>
<dbReference type="Pfam" id="PF00004">
    <property type="entry name" value="AAA"/>
    <property type="match status" value="1"/>
</dbReference>
<proteinExistence type="inferred from homology"/>
<accession>A0AB34JM91</accession>
<feature type="compositionally biased region" description="Acidic residues" evidence="4">
    <location>
        <begin position="15"/>
        <end position="33"/>
    </location>
</feature>
<keyword evidence="2" id="KW-0547">Nucleotide-binding</keyword>
<dbReference type="CDD" id="cd09487">
    <property type="entry name" value="SAM_superfamily"/>
    <property type="match status" value="1"/>
</dbReference>
<dbReference type="InterPro" id="IPR013761">
    <property type="entry name" value="SAM/pointed_sf"/>
</dbReference>
<dbReference type="InterPro" id="IPR003959">
    <property type="entry name" value="ATPase_AAA_core"/>
</dbReference>
<dbReference type="PRINTS" id="PR00819">
    <property type="entry name" value="CBXCFQXSUPER"/>
</dbReference>
<dbReference type="Gene3D" id="1.10.150.50">
    <property type="entry name" value="Transcription Factor, Ets-1"/>
    <property type="match status" value="2"/>
</dbReference>
<evidence type="ECO:0000313" key="7">
    <source>
        <dbReference type="Proteomes" id="UP001515480"/>
    </source>
</evidence>
<dbReference type="SUPFAM" id="SSF47769">
    <property type="entry name" value="SAM/Pointed domain"/>
    <property type="match status" value="2"/>
</dbReference>
<dbReference type="SMART" id="SM00454">
    <property type="entry name" value="SAM"/>
    <property type="match status" value="2"/>
</dbReference>
<dbReference type="InterPro" id="IPR000641">
    <property type="entry name" value="CbxX/CfxQ"/>
</dbReference>
<evidence type="ECO:0000256" key="1">
    <source>
        <dbReference type="ARBA" id="ARBA00010378"/>
    </source>
</evidence>
<dbReference type="Gene3D" id="3.40.50.300">
    <property type="entry name" value="P-loop containing nucleotide triphosphate hydrolases"/>
    <property type="match status" value="1"/>
</dbReference>
<evidence type="ECO:0000256" key="3">
    <source>
        <dbReference type="ARBA" id="ARBA00022840"/>
    </source>
</evidence>
<dbReference type="Proteomes" id="UP001515480">
    <property type="component" value="Unassembled WGS sequence"/>
</dbReference>
<protein>
    <recommendedName>
        <fullName evidence="5">SAM domain-containing protein</fullName>
    </recommendedName>
</protein>